<organism evidence="3 4">
    <name type="scientific">Mytilus galloprovincialis</name>
    <name type="common">Mediterranean mussel</name>
    <dbReference type="NCBI Taxonomy" id="29158"/>
    <lineage>
        <taxon>Eukaryota</taxon>
        <taxon>Metazoa</taxon>
        <taxon>Spiralia</taxon>
        <taxon>Lophotrochozoa</taxon>
        <taxon>Mollusca</taxon>
        <taxon>Bivalvia</taxon>
        <taxon>Autobranchia</taxon>
        <taxon>Pteriomorphia</taxon>
        <taxon>Mytilida</taxon>
        <taxon>Mytiloidea</taxon>
        <taxon>Mytilidae</taxon>
        <taxon>Mytilinae</taxon>
        <taxon>Mytilus</taxon>
    </lineage>
</organism>
<dbReference type="OrthoDB" id="2985014at2759"/>
<protein>
    <recommendedName>
        <fullName evidence="2">Fibrinogen C-terminal domain-containing protein</fullName>
    </recommendedName>
</protein>
<keyword evidence="4" id="KW-1185">Reference proteome</keyword>
<dbReference type="Proteomes" id="UP000596742">
    <property type="component" value="Unassembled WGS sequence"/>
</dbReference>
<dbReference type="SUPFAM" id="SSF56496">
    <property type="entry name" value="Fibrinogen C-terminal domain-like"/>
    <property type="match status" value="1"/>
</dbReference>
<feature type="domain" description="Fibrinogen C-terminal" evidence="2">
    <location>
        <begin position="113"/>
        <end position="148"/>
    </location>
</feature>
<evidence type="ECO:0000313" key="3">
    <source>
        <dbReference type="EMBL" id="VDI63769.1"/>
    </source>
</evidence>
<dbReference type="InterPro" id="IPR002181">
    <property type="entry name" value="Fibrinogen_a/b/g_C_dom"/>
</dbReference>
<dbReference type="Pfam" id="PF00147">
    <property type="entry name" value="Fibrinogen_C"/>
    <property type="match status" value="1"/>
</dbReference>
<gene>
    <name evidence="3" type="ORF">MGAL_10B002088</name>
</gene>
<feature type="transmembrane region" description="Helical" evidence="1">
    <location>
        <begin position="12"/>
        <end position="33"/>
    </location>
</feature>
<evidence type="ECO:0000259" key="2">
    <source>
        <dbReference type="Pfam" id="PF00147"/>
    </source>
</evidence>
<evidence type="ECO:0000256" key="1">
    <source>
        <dbReference type="SAM" id="Phobius"/>
    </source>
</evidence>
<keyword evidence="1" id="KW-1133">Transmembrane helix</keyword>
<reference evidence="3" key="1">
    <citation type="submission" date="2018-11" db="EMBL/GenBank/DDBJ databases">
        <authorList>
            <person name="Alioto T."/>
            <person name="Alioto T."/>
        </authorList>
    </citation>
    <scope>NUCLEOTIDE SEQUENCE</scope>
</reference>
<keyword evidence="1" id="KW-0472">Membrane</keyword>
<dbReference type="EMBL" id="UYJE01008416">
    <property type="protein sequence ID" value="VDI63769.1"/>
    <property type="molecule type" value="Genomic_DNA"/>
</dbReference>
<sequence length="151" mass="16944">MLGRWAPLLQRSKLVATVNVGGLCCIWTVVWLYQARDSLLEQPMITKAELIYITNNIEFDTSKKVFDINHNVRDCSDLDRDHYRSGVYTIYPAGAQDLRCFVISGYGDGSRRIDGDSLSIHNTQAFSTKDKDNDSHSSADCAKVYKGADCI</sequence>
<dbReference type="AlphaFoldDB" id="A0A8B6GH91"/>
<dbReference type="Gene3D" id="4.10.530.10">
    <property type="entry name" value="Gamma-fibrinogen Carboxyl Terminal Fragment, domain 2"/>
    <property type="match status" value="1"/>
</dbReference>
<proteinExistence type="predicted"/>
<evidence type="ECO:0000313" key="4">
    <source>
        <dbReference type="Proteomes" id="UP000596742"/>
    </source>
</evidence>
<dbReference type="InterPro" id="IPR036056">
    <property type="entry name" value="Fibrinogen-like_C"/>
</dbReference>
<accession>A0A8B6GH91</accession>
<name>A0A8B6GH91_MYTGA</name>
<keyword evidence="1" id="KW-0812">Transmembrane</keyword>
<comment type="caution">
    <text evidence="3">The sequence shown here is derived from an EMBL/GenBank/DDBJ whole genome shotgun (WGS) entry which is preliminary data.</text>
</comment>